<proteinExistence type="predicted"/>
<name>A0ACB9DDG6_9ASTR</name>
<keyword evidence="2" id="KW-1185">Reference proteome</keyword>
<sequence length="128" mass="14643">MIFKPARKSSGVIKVKSMAMLYSRMRFCCDGLRDLVCVTPNSNRMLLIWGKDTIIQVGLDQDSELSEVKDENEEPLDPRIHDAIKEEVAKVFEQAITLLMKEMRGAIKLTFEELSKEKEKEPHGCTLK</sequence>
<reference evidence="1 2" key="2">
    <citation type="journal article" date="2022" name="Mol. Ecol. Resour.">
        <title>The genomes of chicory, endive, great burdock and yacon provide insights into Asteraceae paleo-polyploidization history and plant inulin production.</title>
        <authorList>
            <person name="Fan W."/>
            <person name="Wang S."/>
            <person name="Wang H."/>
            <person name="Wang A."/>
            <person name="Jiang F."/>
            <person name="Liu H."/>
            <person name="Zhao H."/>
            <person name="Xu D."/>
            <person name="Zhang Y."/>
        </authorList>
    </citation>
    <scope>NUCLEOTIDE SEQUENCE [LARGE SCALE GENOMIC DNA]</scope>
    <source>
        <strain evidence="2">cv. Yunnan</strain>
        <tissue evidence="1">Leaves</tissue>
    </source>
</reference>
<evidence type="ECO:0000313" key="1">
    <source>
        <dbReference type="EMBL" id="KAI3744659.1"/>
    </source>
</evidence>
<dbReference type="EMBL" id="CM042036">
    <property type="protein sequence ID" value="KAI3744659.1"/>
    <property type="molecule type" value="Genomic_DNA"/>
</dbReference>
<dbReference type="Proteomes" id="UP001056120">
    <property type="component" value="Linkage Group LG19"/>
</dbReference>
<protein>
    <submittedName>
        <fullName evidence="1">Uncharacterized protein</fullName>
    </submittedName>
</protein>
<organism evidence="1 2">
    <name type="scientific">Smallanthus sonchifolius</name>
    <dbReference type="NCBI Taxonomy" id="185202"/>
    <lineage>
        <taxon>Eukaryota</taxon>
        <taxon>Viridiplantae</taxon>
        <taxon>Streptophyta</taxon>
        <taxon>Embryophyta</taxon>
        <taxon>Tracheophyta</taxon>
        <taxon>Spermatophyta</taxon>
        <taxon>Magnoliopsida</taxon>
        <taxon>eudicotyledons</taxon>
        <taxon>Gunneridae</taxon>
        <taxon>Pentapetalae</taxon>
        <taxon>asterids</taxon>
        <taxon>campanulids</taxon>
        <taxon>Asterales</taxon>
        <taxon>Asteraceae</taxon>
        <taxon>Asteroideae</taxon>
        <taxon>Heliantheae alliance</taxon>
        <taxon>Millerieae</taxon>
        <taxon>Smallanthus</taxon>
    </lineage>
</organism>
<accession>A0ACB9DDG6</accession>
<evidence type="ECO:0000313" key="2">
    <source>
        <dbReference type="Proteomes" id="UP001056120"/>
    </source>
</evidence>
<gene>
    <name evidence="1" type="ORF">L1987_57748</name>
</gene>
<comment type="caution">
    <text evidence="1">The sequence shown here is derived from an EMBL/GenBank/DDBJ whole genome shotgun (WGS) entry which is preliminary data.</text>
</comment>
<reference evidence="2" key="1">
    <citation type="journal article" date="2022" name="Mol. Ecol. Resour.">
        <title>The genomes of chicory, endive, great burdock and yacon provide insights into Asteraceae palaeo-polyploidization history and plant inulin production.</title>
        <authorList>
            <person name="Fan W."/>
            <person name="Wang S."/>
            <person name="Wang H."/>
            <person name="Wang A."/>
            <person name="Jiang F."/>
            <person name="Liu H."/>
            <person name="Zhao H."/>
            <person name="Xu D."/>
            <person name="Zhang Y."/>
        </authorList>
    </citation>
    <scope>NUCLEOTIDE SEQUENCE [LARGE SCALE GENOMIC DNA]</scope>
    <source>
        <strain evidence="2">cv. Yunnan</strain>
    </source>
</reference>